<comment type="caution">
    <text evidence="1">The sequence shown here is derived from an EMBL/GenBank/DDBJ whole genome shotgun (WGS) entry which is preliminary data.</text>
</comment>
<keyword evidence="2" id="KW-1185">Reference proteome</keyword>
<dbReference type="Pfam" id="PF04229">
    <property type="entry name" value="GrpB"/>
    <property type="match status" value="1"/>
</dbReference>
<dbReference type="SUPFAM" id="SSF81301">
    <property type="entry name" value="Nucleotidyltransferase"/>
    <property type="match status" value="1"/>
</dbReference>
<sequence length="174" mass="20178">MLGVNRGEVVLVRHSDNWKELFHKEKDLLEVIIGDEIKSIQHFGSTAVNGIEAKPIIDILIGVESLEDVEEFNKEKLRAAGYYHLSRVQINGKVVFAKFSDLVSLTKTHILHVVEYEGDWWKKHILFRDYLNEHPSVAKEYEILKKSLAVKYPNDERSYTDQKKVFVDNILSQI</sequence>
<dbReference type="Proteomes" id="UP000678228">
    <property type="component" value="Unassembled WGS sequence"/>
</dbReference>
<dbReference type="Gene3D" id="3.30.460.10">
    <property type="entry name" value="Beta Polymerase, domain 2"/>
    <property type="match status" value="1"/>
</dbReference>
<protein>
    <submittedName>
        <fullName evidence="1">GrpB family protein</fullName>
    </submittedName>
</protein>
<organism evidence="1 2">
    <name type="scientific">Halalkalibacter suaedae</name>
    <dbReference type="NCBI Taxonomy" id="2822140"/>
    <lineage>
        <taxon>Bacteria</taxon>
        <taxon>Bacillati</taxon>
        <taxon>Bacillota</taxon>
        <taxon>Bacilli</taxon>
        <taxon>Bacillales</taxon>
        <taxon>Bacillaceae</taxon>
        <taxon>Halalkalibacter</taxon>
    </lineage>
</organism>
<dbReference type="AlphaFoldDB" id="A0A941APE4"/>
<evidence type="ECO:0000313" key="2">
    <source>
        <dbReference type="Proteomes" id="UP000678228"/>
    </source>
</evidence>
<gene>
    <name evidence="1" type="ORF">J7W16_11275</name>
</gene>
<dbReference type="RefSeq" id="WP_210597410.1">
    <property type="nucleotide sequence ID" value="NZ_JAGKSQ010000004.1"/>
</dbReference>
<dbReference type="InterPro" id="IPR007344">
    <property type="entry name" value="GrpB/CoaE"/>
</dbReference>
<proteinExistence type="predicted"/>
<reference evidence="1" key="1">
    <citation type="submission" date="2021-03" db="EMBL/GenBank/DDBJ databases">
        <title>Bacillus suaedae sp. nov., isolated from Suaeda aralocaspica.</title>
        <authorList>
            <person name="Lei R.F.R."/>
        </authorList>
    </citation>
    <scope>NUCLEOTIDE SEQUENCE</scope>
    <source>
        <strain evidence="1">YZJH907-2</strain>
    </source>
</reference>
<evidence type="ECO:0000313" key="1">
    <source>
        <dbReference type="EMBL" id="MBP3951716.1"/>
    </source>
</evidence>
<accession>A0A941APE4</accession>
<dbReference type="InterPro" id="IPR043519">
    <property type="entry name" value="NT_sf"/>
</dbReference>
<name>A0A941APE4_9BACI</name>
<dbReference type="PANTHER" id="PTHR34822">
    <property type="entry name" value="GRPB DOMAIN PROTEIN (AFU_ORTHOLOGUE AFUA_1G01530)"/>
    <property type="match status" value="1"/>
</dbReference>
<dbReference type="EMBL" id="JAGKSQ010000004">
    <property type="protein sequence ID" value="MBP3951716.1"/>
    <property type="molecule type" value="Genomic_DNA"/>
</dbReference>
<dbReference type="PANTHER" id="PTHR34822:SF1">
    <property type="entry name" value="GRPB FAMILY PROTEIN"/>
    <property type="match status" value="1"/>
</dbReference>